<protein>
    <recommendedName>
        <fullName evidence="8">Methyltransferase</fullName>
        <ecNumber evidence="8">2.1.1.-</ecNumber>
    </recommendedName>
</protein>
<gene>
    <name evidence="10" type="ORF">BUFA31_19950</name>
</gene>
<evidence type="ECO:0000256" key="8">
    <source>
        <dbReference type="RuleBase" id="RU362026"/>
    </source>
</evidence>
<dbReference type="GO" id="GO:0032259">
    <property type="term" value="P:methylation"/>
    <property type="evidence" value="ECO:0007669"/>
    <property type="project" value="UniProtKB-KW"/>
</dbReference>
<comment type="catalytic activity">
    <reaction evidence="7">
        <text>a 2'-deoxycytidine in DNA + S-adenosyl-L-methionine = an N(4)-methyl-2'-deoxycytidine in DNA + S-adenosyl-L-homocysteine + H(+)</text>
        <dbReference type="Rhea" id="RHEA:16857"/>
        <dbReference type="Rhea" id="RHEA-COMP:11369"/>
        <dbReference type="Rhea" id="RHEA-COMP:13674"/>
        <dbReference type="ChEBI" id="CHEBI:15378"/>
        <dbReference type="ChEBI" id="CHEBI:57856"/>
        <dbReference type="ChEBI" id="CHEBI:59789"/>
        <dbReference type="ChEBI" id="CHEBI:85452"/>
        <dbReference type="ChEBI" id="CHEBI:137933"/>
        <dbReference type="EC" id="2.1.1.113"/>
    </reaction>
</comment>
<evidence type="ECO:0000313" key="10">
    <source>
        <dbReference type="EMBL" id="GFO88831.1"/>
    </source>
</evidence>
<keyword evidence="6" id="KW-0238">DNA-binding</keyword>
<dbReference type="InterPro" id="IPR001091">
    <property type="entry name" value="RM_Methyltransferase"/>
</dbReference>
<dbReference type="InterPro" id="IPR017985">
    <property type="entry name" value="MeTrfase_CN4_CS"/>
</dbReference>
<evidence type="ECO:0000256" key="4">
    <source>
        <dbReference type="ARBA" id="ARBA00022691"/>
    </source>
</evidence>
<keyword evidence="3" id="KW-0808">Transferase</keyword>
<dbReference type="EC" id="2.1.1.-" evidence="8"/>
<dbReference type="InterPro" id="IPR029063">
    <property type="entry name" value="SAM-dependent_MTases_sf"/>
</dbReference>
<dbReference type="Pfam" id="PF01555">
    <property type="entry name" value="N6_N4_Mtase"/>
    <property type="match status" value="1"/>
</dbReference>
<dbReference type="Proteomes" id="UP000620147">
    <property type="component" value="Unassembled WGS sequence"/>
</dbReference>
<keyword evidence="5" id="KW-0680">Restriction system</keyword>
<evidence type="ECO:0000256" key="6">
    <source>
        <dbReference type="ARBA" id="ARBA00023125"/>
    </source>
</evidence>
<dbReference type="PRINTS" id="PR00508">
    <property type="entry name" value="S21N4MTFRASE"/>
</dbReference>
<dbReference type="PROSITE" id="PS00093">
    <property type="entry name" value="N4_MTASE"/>
    <property type="match status" value="1"/>
</dbReference>
<reference evidence="10 11" key="1">
    <citation type="submission" date="2020-06" db="EMBL/GenBank/DDBJ databases">
        <title>Characterization of fructooligosaccharide metabolism and fructooligosaccharide-degrading enzymes in human commensal butyrate producers.</title>
        <authorList>
            <person name="Tanno H."/>
            <person name="Fujii T."/>
            <person name="Hirano K."/>
            <person name="Maeno S."/>
            <person name="Tonozuka T."/>
            <person name="Sakamoto M."/>
            <person name="Ohkuma M."/>
            <person name="Tochio T."/>
            <person name="Endo A."/>
        </authorList>
    </citation>
    <scope>NUCLEOTIDE SEQUENCE [LARGE SCALE GENOMIC DNA]</scope>
    <source>
        <strain evidence="10 11">JCM 31056</strain>
    </source>
</reference>
<dbReference type="SUPFAM" id="SSF53335">
    <property type="entry name" value="S-adenosyl-L-methionine-dependent methyltransferases"/>
    <property type="match status" value="1"/>
</dbReference>
<dbReference type="PANTHER" id="PTHR13370">
    <property type="entry name" value="RNA METHYLASE-RELATED"/>
    <property type="match status" value="1"/>
</dbReference>
<evidence type="ECO:0000256" key="1">
    <source>
        <dbReference type="ARBA" id="ARBA00010203"/>
    </source>
</evidence>
<dbReference type="Gene3D" id="3.40.50.150">
    <property type="entry name" value="Vaccinia Virus protein VP39"/>
    <property type="match status" value="1"/>
</dbReference>
<sequence length="315" mass="35084">MQTDVIYNMDALEALRSLPDESVHCCVTSPPYYALRDYGVEGQIGRESTPNEYVARLTEVFAEVRRVLCSDGTLWLNISDTFAGKGDQGDALDPKYPNGRTGQTVALNRTVEGCKSKDMIGIPWMLAFALRADGWYLRSDIIWRKGNPMPESCKDRPSRCYEHIFLLSKSRKYLYDAAAIAEPMAPSSAARYRRRCCGGKYAEKVPGQNNVQGLNMMRTGSYYADKPEPTMRNKRDVWDINTVSYRGGHFAAYPPKLAETCILAGCPEGGIVLDPFFGSGTTGAVAKQLARHYIGIELNPEYCKLAQKRIEEASA</sequence>
<keyword evidence="11" id="KW-1185">Reference proteome</keyword>
<evidence type="ECO:0000256" key="7">
    <source>
        <dbReference type="ARBA" id="ARBA00049120"/>
    </source>
</evidence>
<feature type="domain" description="DNA methylase N-4/N-6" evidence="9">
    <location>
        <begin position="23"/>
        <end position="308"/>
    </location>
</feature>
<dbReference type="PANTHER" id="PTHR13370:SF3">
    <property type="entry name" value="TRNA (GUANINE(10)-N2)-METHYLTRANSFERASE HOMOLOG"/>
    <property type="match status" value="1"/>
</dbReference>
<dbReference type="InterPro" id="IPR002941">
    <property type="entry name" value="DNA_methylase_N4/N6"/>
</dbReference>
<evidence type="ECO:0000256" key="5">
    <source>
        <dbReference type="ARBA" id="ARBA00022747"/>
    </source>
</evidence>
<dbReference type="RefSeq" id="WP_188885807.1">
    <property type="nucleotide sequence ID" value="NZ_BLYJ01000026.1"/>
</dbReference>
<dbReference type="EMBL" id="BLYJ01000026">
    <property type="protein sequence ID" value="GFO88831.1"/>
    <property type="molecule type" value="Genomic_DNA"/>
</dbReference>
<organism evidence="10 11">
    <name type="scientific">Butyricicoccus faecihominis</name>
    <dbReference type="NCBI Taxonomy" id="1712515"/>
    <lineage>
        <taxon>Bacteria</taxon>
        <taxon>Bacillati</taxon>
        <taxon>Bacillota</taxon>
        <taxon>Clostridia</taxon>
        <taxon>Eubacteriales</taxon>
        <taxon>Butyricicoccaceae</taxon>
        <taxon>Butyricicoccus</taxon>
    </lineage>
</organism>
<evidence type="ECO:0000259" key="9">
    <source>
        <dbReference type="Pfam" id="PF01555"/>
    </source>
</evidence>
<proteinExistence type="inferred from homology"/>
<evidence type="ECO:0000313" key="11">
    <source>
        <dbReference type="Proteomes" id="UP000620147"/>
    </source>
</evidence>
<keyword evidence="2 10" id="KW-0489">Methyltransferase</keyword>
<evidence type="ECO:0000256" key="3">
    <source>
        <dbReference type="ARBA" id="ARBA00022679"/>
    </source>
</evidence>
<accession>A0ABQ1E1I0</accession>
<keyword evidence="4" id="KW-0949">S-adenosyl-L-methionine</keyword>
<dbReference type="GO" id="GO:0008168">
    <property type="term" value="F:methyltransferase activity"/>
    <property type="evidence" value="ECO:0007669"/>
    <property type="project" value="UniProtKB-KW"/>
</dbReference>
<comment type="similarity">
    <text evidence="1">Belongs to the N(4)/N(6)-methyltransferase family. N(4) subfamily.</text>
</comment>
<name>A0ABQ1E1I0_9FIRM</name>
<evidence type="ECO:0000256" key="2">
    <source>
        <dbReference type="ARBA" id="ARBA00022603"/>
    </source>
</evidence>
<comment type="caution">
    <text evidence="10">The sequence shown here is derived from an EMBL/GenBank/DDBJ whole genome shotgun (WGS) entry which is preliminary data.</text>
</comment>